<feature type="compositionally biased region" description="Basic and acidic residues" evidence="1">
    <location>
        <begin position="366"/>
        <end position="384"/>
    </location>
</feature>
<feature type="compositionally biased region" description="Basic and acidic residues" evidence="1">
    <location>
        <begin position="1"/>
        <end position="15"/>
    </location>
</feature>
<proteinExistence type="predicted"/>
<organism evidence="2 3">
    <name type="scientific">Lactuca sativa</name>
    <name type="common">Garden lettuce</name>
    <dbReference type="NCBI Taxonomy" id="4236"/>
    <lineage>
        <taxon>Eukaryota</taxon>
        <taxon>Viridiplantae</taxon>
        <taxon>Streptophyta</taxon>
        <taxon>Embryophyta</taxon>
        <taxon>Tracheophyta</taxon>
        <taxon>Spermatophyta</taxon>
        <taxon>Magnoliopsida</taxon>
        <taxon>eudicotyledons</taxon>
        <taxon>Gunneridae</taxon>
        <taxon>Pentapetalae</taxon>
        <taxon>asterids</taxon>
        <taxon>campanulids</taxon>
        <taxon>Asterales</taxon>
        <taxon>Asteraceae</taxon>
        <taxon>Cichorioideae</taxon>
        <taxon>Cichorieae</taxon>
        <taxon>Lactucinae</taxon>
        <taxon>Lactuca</taxon>
    </lineage>
</organism>
<protein>
    <submittedName>
        <fullName evidence="2">Uncharacterized protein</fullName>
    </submittedName>
</protein>
<comment type="caution">
    <text evidence="2">The sequence shown here is derived from an EMBL/GenBank/DDBJ whole genome shotgun (WGS) entry which is preliminary data.</text>
</comment>
<name>A0A9R1V4N5_LACSA</name>
<dbReference type="PANTHER" id="PTHR34835:SF90">
    <property type="entry name" value="AMINOTRANSFERASE-LIKE PLANT MOBILE DOMAIN-CONTAINING PROTEIN"/>
    <property type="match status" value="1"/>
</dbReference>
<feature type="compositionally biased region" description="Basic and acidic residues" evidence="1">
    <location>
        <begin position="27"/>
        <end position="37"/>
    </location>
</feature>
<keyword evidence="3" id="KW-1185">Reference proteome</keyword>
<evidence type="ECO:0000256" key="1">
    <source>
        <dbReference type="SAM" id="MobiDB-lite"/>
    </source>
</evidence>
<feature type="compositionally biased region" description="Basic and acidic residues" evidence="1">
    <location>
        <begin position="439"/>
        <end position="472"/>
    </location>
</feature>
<gene>
    <name evidence="2" type="ORF">LSAT_V11C700344380</name>
</gene>
<evidence type="ECO:0000313" key="2">
    <source>
        <dbReference type="EMBL" id="KAJ0198477.1"/>
    </source>
</evidence>
<sequence>MFQEKLKENKKEWVKKTQQKISPNKNTTKEKEKEQMKKTQQNEGLRLNTTKLTHMCTPGAFLSVIQGFNEVQKDCVKQMGFREILKMKMTEVPGALRVIDVTKESVKEILGFPLGRKQLSKLPFRTKEDKCYKEWTNQFEEKKMIRLQDIKMKIFSTNKADMNFWMNFIALLIKSLIKSNSLRKANTNPLNYITSKTKIRNIDWCSYLIDYLIKNKPSFDPSNPTSNFNGPCAYLVLLYLDIIKSDVLKVERTRPVICHWISEKINMRETFEKDEVVDFGTGDFIDEFVEEESNENAYEEKAMIKYRNFGAIFDDENEDYQEKNGNDDVQDENNDDEEDGNGDDNNEEKKKNVGRKNIEGGIGEENENRNNKEKIKMRDVKILKEQVSGEEDETDNNDQGLDDMNLHDEAIENDKGGDIEEEQNVEGGGVEGKNIEGNNAKKGERRTNEEPRRVGEGVEGKNLERMNADKGKGIIGEEQNSV</sequence>
<dbReference type="Proteomes" id="UP000235145">
    <property type="component" value="Unassembled WGS sequence"/>
</dbReference>
<dbReference type="EMBL" id="NBSK02000007">
    <property type="protein sequence ID" value="KAJ0198477.1"/>
    <property type="molecule type" value="Genomic_DNA"/>
</dbReference>
<dbReference type="PANTHER" id="PTHR34835">
    <property type="entry name" value="OS07G0283600 PROTEIN-RELATED"/>
    <property type="match status" value="1"/>
</dbReference>
<reference evidence="2 3" key="1">
    <citation type="journal article" date="2017" name="Nat. Commun.">
        <title>Genome assembly with in vitro proximity ligation data and whole-genome triplication in lettuce.</title>
        <authorList>
            <person name="Reyes-Chin-Wo S."/>
            <person name="Wang Z."/>
            <person name="Yang X."/>
            <person name="Kozik A."/>
            <person name="Arikit S."/>
            <person name="Song C."/>
            <person name="Xia L."/>
            <person name="Froenicke L."/>
            <person name="Lavelle D.O."/>
            <person name="Truco M.J."/>
            <person name="Xia R."/>
            <person name="Zhu S."/>
            <person name="Xu C."/>
            <person name="Xu H."/>
            <person name="Xu X."/>
            <person name="Cox K."/>
            <person name="Korf I."/>
            <person name="Meyers B.C."/>
            <person name="Michelmore R.W."/>
        </authorList>
    </citation>
    <scope>NUCLEOTIDE SEQUENCE [LARGE SCALE GENOMIC DNA]</scope>
    <source>
        <strain evidence="3">cv. Salinas</strain>
        <tissue evidence="2">Seedlings</tissue>
    </source>
</reference>
<feature type="region of interest" description="Disordered" evidence="1">
    <location>
        <begin position="1"/>
        <end position="42"/>
    </location>
</feature>
<dbReference type="AlphaFoldDB" id="A0A9R1V4N5"/>
<accession>A0A9R1V4N5</accession>
<feature type="compositionally biased region" description="Acidic residues" evidence="1">
    <location>
        <begin position="328"/>
        <end position="346"/>
    </location>
</feature>
<feature type="compositionally biased region" description="Basic and acidic residues" evidence="1">
    <location>
        <begin position="404"/>
        <end position="418"/>
    </location>
</feature>
<feature type="region of interest" description="Disordered" evidence="1">
    <location>
        <begin position="318"/>
        <end position="482"/>
    </location>
</feature>
<evidence type="ECO:0000313" key="3">
    <source>
        <dbReference type="Proteomes" id="UP000235145"/>
    </source>
</evidence>